<dbReference type="Pfam" id="PF01757">
    <property type="entry name" value="Acyl_transf_3"/>
    <property type="match status" value="1"/>
</dbReference>
<dbReference type="GO" id="GO:0016747">
    <property type="term" value="F:acyltransferase activity, transferring groups other than amino-acyl groups"/>
    <property type="evidence" value="ECO:0007669"/>
    <property type="project" value="InterPro"/>
</dbReference>
<feature type="transmembrane region" description="Helical" evidence="1">
    <location>
        <begin position="328"/>
        <end position="347"/>
    </location>
</feature>
<keyword evidence="1" id="KW-1133">Transmembrane helix</keyword>
<dbReference type="Proteomes" id="UP000032427">
    <property type="component" value="Plasmid pAWOD150"/>
</dbReference>
<keyword evidence="1" id="KW-0472">Membrane</keyword>
<accession>A0A090IBV6</accession>
<keyword evidence="4" id="KW-0808">Transferase</keyword>
<dbReference type="PANTHER" id="PTHR23028:SF53">
    <property type="entry name" value="ACYL_TRANSF_3 DOMAIN-CONTAINING PROTEIN"/>
    <property type="match status" value="1"/>
</dbReference>
<keyword evidence="5" id="KW-1185">Reference proteome</keyword>
<dbReference type="KEGG" id="awd:AWOD_p150_04"/>
<feature type="transmembrane region" description="Helical" evidence="1">
    <location>
        <begin position="135"/>
        <end position="154"/>
    </location>
</feature>
<keyword evidence="1" id="KW-0812">Transmembrane</keyword>
<dbReference type="GO" id="GO:0009103">
    <property type="term" value="P:lipopolysaccharide biosynthetic process"/>
    <property type="evidence" value="ECO:0007669"/>
    <property type="project" value="TreeGrafter"/>
</dbReference>
<dbReference type="GO" id="GO:0016020">
    <property type="term" value="C:membrane"/>
    <property type="evidence" value="ECO:0007669"/>
    <property type="project" value="TreeGrafter"/>
</dbReference>
<feature type="domain" description="SGNH" evidence="3">
    <location>
        <begin position="388"/>
        <end position="602"/>
    </location>
</feature>
<feature type="transmembrane region" description="Helical" evidence="1">
    <location>
        <begin position="166"/>
        <end position="183"/>
    </location>
</feature>
<dbReference type="HOGENOM" id="CLU_005679_10_1_6"/>
<evidence type="ECO:0000256" key="1">
    <source>
        <dbReference type="SAM" id="Phobius"/>
    </source>
</evidence>
<dbReference type="PANTHER" id="PTHR23028">
    <property type="entry name" value="ACETYLTRANSFERASE"/>
    <property type="match status" value="1"/>
</dbReference>
<proteinExistence type="predicted"/>
<reference evidence="5" key="1">
    <citation type="submission" date="2014-09" db="EMBL/GenBank/DDBJ databases">
        <authorList>
            <person name="Hjerde E."/>
        </authorList>
    </citation>
    <scope>NUCLEOTIDE SEQUENCE [LARGE SCALE GENOMIC DNA]</scope>
    <source>
        <strain evidence="5">06/09/139</strain>
        <plasmid evidence="5">pAWOD150</plasmid>
    </source>
</reference>
<feature type="transmembrane region" description="Helical" evidence="1">
    <location>
        <begin position="7"/>
        <end position="24"/>
    </location>
</feature>
<evidence type="ECO:0000259" key="2">
    <source>
        <dbReference type="Pfam" id="PF01757"/>
    </source>
</evidence>
<evidence type="ECO:0000313" key="4">
    <source>
        <dbReference type="EMBL" id="CED58017.1"/>
    </source>
</evidence>
<dbReference type="Pfam" id="PF19040">
    <property type="entry name" value="SGNH"/>
    <property type="match status" value="1"/>
</dbReference>
<dbReference type="PATRIC" id="fig|80852.17.peg.4126"/>
<feature type="transmembrane region" description="Helical" evidence="1">
    <location>
        <begin position="299"/>
        <end position="321"/>
    </location>
</feature>
<gene>
    <name evidence="4" type="ORF">AWOD_p150_04</name>
</gene>
<keyword evidence="4" id="KW-0614">Plasmid</keyword>
<feature type="transmembrane region" description="Helical" evidence="1">
    <location>
        <begin position="72"/>
        <end position="91"/>
    </location>
</feature>
<dbReference type="InterPro" id="IPR043968">
    <property type="entry name" value="SGNH"/>
</dbReference>
<evidence type="ECO:0000313" key="5">
    <source>
        <dbReference type="Proteomes" id="UP000032427"/>
    </source>
</evidence>
<name>A0A090IBV6_9GAMM</name>
<dbReference type="AlphaFoldDB" id="A0A090IBV6"/>
<keyword evidence="4" id="KW-0012">Acyltransferase</keyword>
<evidence type="ECO:0000259" key="3">
    <source>
        <dbReference type="Pfam" id="PF19040"/>
    </source>
</evidence>
<protein>
    <submittedName>
        <fullName evidence="4">Acyltransferase</fullName>
    </submittedName>
</protein>
<sequence length="617" mass="70570">MNFRYDINGLRAIAVIAVVLFHFNPAWVPGGFAGVDVFFVISGFLMTSIIFRGLEDDNFKLFKFYLARAKRIIPALAVLCLVLLVFGWFYLTPFNYRELGKHVVSSMGFLSNVNYWRESGYFDAASHEKWLLHTWSLSVEWQFYILYPIVFVALKKFLSLDNLKRLIVVGTVLGFGLSVVATMKWPNPAYYLLPTRAWEMMMGGVAFLYPWNLSGNKKKITELIGLVLILASYSFVSSGVPWPGHFALIPVIGAYLMIIANRQSSLITNNVIFQSLGRWSYSIYLWHWPVVVYLYCYEIYNYEILGVLISIVLGWINYYFVERKKMPLKMLLSFWLLIISSSLVLFLKSNFVDYPESMLGHNINDNGNAKFIGLSQDHFINTNNIENVDFIGIGDSNLVHLSFGIKNSGSTRVLFSGAGSCLVFPDYTRKPYASWMNEEWLKRCSTIYKIALDNPNKDIIWSQSWGPTEVICTSSSCTTNRPIEDYYLVLEEQITKMSQLVGEHRVINLIGWSPAPRESLVTCTKASLERCSKDVFTTSSNERIEVNNELKRISSKLKNVNFINPFDAICNNKNECKTVENGKNLFFDSGHFSGYGALKVWPYIEESLRKGTLLDFQ</sequence>
<dbReference type="EMBL" id="LN554849">
    <property type="protein sequence ID" value="CED58017.1"/>
    <property type="molecule type" value="Genomic_DNA"/>
</dbReference>
<dbReference type="InterPro" id="IPR050879">
    <property type="entry name" value="Acyltransferase_3"/>
</dbReference>
<feature type="transmembrane region" description="Helical" evidence="1">
    <location>
        <begin position="30"/>
        <end position="51"/>
    </location>
</feature>
<feature type="domain" description="Acyltransferase 3" evidence="2">
    <location>
        <begin position="5"/>
        <end position="309"/>
    </location>
</feature>
<geneLocation type="plasmid" evidence="4 5">
    <name>pAWOD150</name>
</geneLocation>
<organism evidence="4 5">
    <name type="scientific">Aliivibrio wodanis</name>
    <dbReference type="NCBI Taxonomy" id="80852"/>
    <lineage>
        <taxon>Bacteria</taxon>
        <taxon>Pseudomonadati</taxon>
        <taxon>Pseudomonadota</taxon>
        <taxon>Gammaproteobacteria</taxon>
        <taxon>Vibrionales</taxon>
        <taxon>Vibrionaceae</taxon>
        <taxon>Aliivibrio</taxon>
    </lineage>
</organism>
<feature type="transmembrane region" description="Helical" evidence="1">
    <location>
        <begin position="220"/>
        <end position="236"/>
    </location>
</feature>
<dbReference type="InterPro" id="IPR002656">
    <property type="entry name" value="Acyl_transf_3_dom"/>
</dbReference>